<dbReference type="FunFam" id="3.90.550.10:FF:000166">
    <property type="entry name" value="Probable sugar transferase"/>
    <property type="match status" value="1"/>
</dbReference>
<dbReference type="OrthoDB" id="9798249at2"/>
<accession>A0A1A3CLP1</accession>
<protein>
    <recommendedName>
        <fullName evidence="1">Glycosyltransferase 2-like domain-containing protein</fullName>
    </recommendedName>
</protein>
<dbReference type="InterPro" id="IPR029044">
    <property type="entry name" value="Nucleotide-diphossugar_trans"/>
</dbReference>
<evidence type="ECO:0000259" key="1">
    <source>
        <dbReference type="Pfam" id="PF00535"/>
    </source>
</evidence>
<dbReference type="RefSeq" id="WP_065141218.1">
    <property type="nucleotide sequence ID" value="NZ_LZKS01000155.1"/>
</dbReference>
<dbReference type="Pfam" id="PF00535">
    <property type="entry name" value="Glycos_transf_2"/>
    <property type="match status" value="1"/>
</dbReference>
<dbReference type="InterPro" id="IPR001173">
    <property type="entry name" value="Glyco_trans_2-like"/>
</dbReference>
<sequence>MSETFAAGSPKVSVVSITYNQEAYIRDALDGFVAQKTDFPVEVVIADDASTDTTPAIIREYAERYPVLFRPILRSENIGVYANFVQTLAAARGQYVALCEGDDFWTDPLKLAKQVEFMDQHPETTVCFHPVRVVHTDGTPDSVFPPLRLRRKLSLEALLERNFIQTNSVMYRRDIRYDDIPANVMPLDWYLHVRHAINGEIAMLPETMAVYRRQPQGIWYDVDRDRQEFWRKRGHGMTASLNAMLDLVSGDEARERIVGKVSDIVFAELARLPGPSGHAVLHQSIADHPRLAALAWQHRWTRTPLRRLERKVSKAQAATQVYSAAVVHQFRKGRRSGAQTQP</sequence>
<name>A0A1A3CLP1_MYCAS</name>
<dbReference type="AlphaFoldDB" id="A0A1A3CLP1"/>
<proteinExistence type="predicted"/>
<dbReference type="EMBL" id="LZLM01000104">
    <property type="protein sequence ID" value="OBJ82717.1"/>
    <property type="molecule type" value="Genomic_DNA"/>
</dbReference>
<comment type="caution">
    <text evidence="2">The sequence shown here is derived from an EMBL/GenBank/DDBJ whole genome shotgun (WGS) entry which is preliminary data.</text>
</comment>
<dbReference type="PANTHER" id="PTHR22916:SF3">
    <property type="entry name" value="UDP-GLCNAC:BETAGAL BETA-1,3-N-ACETYLGLUCOSAMINYLTRANSFERASE-LIKE PROTEIN 1"/>
    <property type="match status" value="1"/>
</dbReference>
<evidence type="ECO:0000313" key="2">
    <source>
        <dbReference type="EMBL" id="OBJ82717.1"/>
    </source>
</evidence>
<dbReference type="Gene3D" id="3.90.550.10">
    <property type="entry name" value="Spore Coat Polysaccharide Biosynthesis Protein SpsA, Chain A"/>
    <property type="match status" value="1"/>
</dbReference>
<gene>
    <name evidence="2" type="ORF">A5640_20370</name>
</gene>
<feature type="domain" description="Glycosyltransferase 2-like" evidence="1">
    <location>
        <begin position="13"/>
        <end position="159"/>
    </location>
</feature>
<dbReference type="SUPFAM" id="SSF53448">
    <property type="entry name" value="Nucleotide-diphospho-sugar transferases"/>
    <property type="match status" value="1"/>
</dbReference>
<dbReference type="GO" id="GO:0016758">
    <property type="term" value="F:hexosyltransferase activity"/>
    <property type="evidence" value="ECO:0007669"/>
    <property type="project" value="UniProtKB-ARBA"/>
</dbReference>
<organism evidence="2 3">
    <name type="scientific">Mycobacterium asiaticum</name>
    <dbReference type="NCBI Taxonomy" id="1790"/>
    <lineage>
        <taxon>Bacteria</taxon>
        <taxon>Bacillati</taxon>
        <taxon>Actinomycetota</taxon>
        <taxon>Actinomycetes</taxon>
        <taxon>Mycobacteriales</taxon>
        <taxon>Mycobacteriaceae</taxon>
        <taxon>Mycobacterium</taxon>
    </lineage>
</organism>
<dbReference type="PANTHER" id="PTHR22916">
    <property type="entry name" value="GLYCOSYLTRANSFERASE"/>
    <property type="match status" value="1"/>
</dbReference>
<evidence type="ECO:0000313" key="3">
    <source>
        <dbReference type="Proteomes" id="UP000093925"/>
    </source>
</evidence>
<reference evidence="2 3" key="1">
    <citation type="submission" date="2016-06" db="EMBL/GenBank/DDBJ databases">
        <authorList>
            <person name="Kjaerup R.B."/>
            <person name="Dalgaard T.S."/>
            <person name="Juul-Madsen H.R."/>
        </authorList>
    </citation>
    <scope>NUCLEOTIDE SEQUENCE [LARGE SCALE GENOMIC DNA]</scope>
    <source>
        <strain evidence="2 3">1276495.2</strain>
    </source>
</reference>
<dbReference type="Proteomes" id="UP000093925">
    <property type="component" value="Unassembled WGS sequence"/>
</dbReference>